<dbReference type="InterPro" id="IPR050237">
    <property type="entry name" value="ATP-dep_AMP-bd_enzyme"/>
</dbReference>
<gene>
    <name evidence="3" type="ORF">AVR91_0203640</name>
</gene>
<sequence>MIRTDLLRPVHELLGVQARERAHQVAFLDERTALEYGELADRTARLAGHLAALGVDRGDRVAVLMGNRVETAETYLAVPRSGGIAVCLNPAATATEVEYAIRDSGARVLVTDNPEMICSLLCRCPLSTVVVVDTLAASLPGNATQWLDYAELTTTAPPRPAPDQLALDDVSYMLYTSGTTGRPKGVLLNQRGLLWVVAAGWVPIVGLSADDKVLCGLPLYHSYALDLCVLGTIAVGATTRIMRGFSVIETRRCLAGDNYTVLPGVPTMFVNLARMANKVPSPHRLRVAISAGAILAASAHADFERAHGVPLLDGYGITETSTMVTLNWPDGARPAGSCGLPIPGLSVRLADPKTGQDVPVGTDGEVLVRGPGVMQGYHGKPAETANALAGGWYHTGDLAKADASGYLTITGRTKDLIIRGGENISPAEVEEVLMTAPGVRDAAVVGKPDERVGQVPVAFIVGEGLDEEKVLAHCRDHLAWFKVPIELNVVGEIPRTGSGKIVRHRLDTTGGTGSPGQE</sequence>
<feature type="domain" description="AMP-binding enzyme C-terminal" evidence="2">
    <location>
        <begin position="428"/>
        <end position="500"/>
    </location>
</feature>
<protein>
    <submittedName>
        <fullName evidence="3">Uncharacterized protein</fullName>
    </submittedName>
</protein>
<dbReference type="InterPro" id="IPR025110">
    <property type="entry name" value="AMP-bd_C"/>
</dbReference>
<reference evidence="3 4" key="1">
    <citation type="submission" date="2016-12" db="EMBL/GenBank/DDBJ databases">
        <title>Amycolatopsis keratiniphila subsp. keratiniphila genome sequencing and assembly.</title>
        <authorList>
            <person name="Mayilraj S."/>
            <person name="Kaur N."/>
        </authorList>
    </citation>
    <scope>NUCLEOTIDE SEQUENCE [LARGE SCALE GENOMIC DNA]</scope>
    <source>
        <strain evidence="3 4">DSM 44409</strain>
    </source>
</reference>
<dbReference type="AlphaFoldDB" id="A0A1W2M3X2"/>
<dbReference type="EMBL" id="LQMT02000005">
    <property type="protein sequence ID" value="ONF74389.1"/>
    <property type="molecule type" value="Genomic_DNA"/>
</dbReference>
<name>A0A1W2M3X2_9PSEU</name>
<dbReference type="Pfam" id="PF00501">
    <property type="entry name" value="AMP-binding"/>
    <property type="match status" value="1"/>
</dbReference>
<dbReference type="SUPFAM" id="SSF56801">
    <property type="entry name" value="Acetyl-CoA synthetase-like"/>
    <property type="match status" value="1"/>
</dbReference>
<accession>A0A1W2M3X2</accession>
<dbReference type="InterPro" id="IPR000873">
    <property type="entry name" value="AMP-dep_synth/lig_dom"/>
</dbReference>
<dbReference type="OrthoDB" id="9778690at2"/>
<evidence type="ECO:0000313" key="3">
    <source>
        <dbReference type="EMBL" id="ONF74389.1"/>
    </source>
</evidence>
<dbReference type="Gene3D" id="3.40.50.12780">
    <property type="entry name" value="N-terminal domain of ligase-like"/>
    <property type="match status" value="1"/>
</dbReference>
<dbReference type="InterPro" id="IPR020459">
    <property type="entry name" value="AMP-binding"/>
</dbReference>
<evidence type="ECO:0000313" key="4">
    <source>
        <dbReference type="Proteomes" id="UP000076660"/>
    </source>
</evidence>
<comment type="caution">
    <text evidence="3">The sequence shown here is derived from an EMBL/GenBank/DDBJ whole genome shotgun (WGS) entry which is preliminary data.</text>
</comment>
<dbReference type="Proteomes" id="UP000076660">
    <property type="component" value="Unassembled WGS sequence"/>
</dbReference>
<dbReference type="InterPro" id="IPR045851">
    <property type="entry name" value="AMP-bd_C_sf"/>
</dbReference>
<dbReference type="PROSITE" id="PS00455">
    <property type="entry name" value="AMP_BINDING"/>
    <property type="match status" value="1"/>
</dbReference>
<organism evidence="3 4">
    <name type="scientific">Amycolatopsis keratiniphila subsp. keratiniphila</name>
    <dbReference type="NCBI Taxonomy" id="227715"/>
    <lineage>
        <taxon>Bacteria</taxon>
        <taxon>Bacillati</taxon>
        <taxon>Actinomycetota</taxon>
        <taxon>Actinomycetes</taxon>
        <taxon>Pseudonocardiales</taxon>
        <taxon>Pseudonocardiaceae</taxon>
        <taxon>Amycolatopsis</taxon>
        <taxon>Amycolatopsis japonica group</taxon>
    </lineage>
</organism>
<feature type="domain" description="AMP-dependent synthetase/ligase" evidence="1">
    <location>
        <begin position="17"/>
        <end position="378"/>
    </location>
</feature>
<evidence type="ECO:0000259" key="2">
    <source>
        <dbReference type="Pfam" id="PF13193"/>
    </source>
</evidence>
<dbReference type="Gene3D" id="3.30.300.30">
    <property type="match status" value="1"/>
</dbReference>
<dbReference type="InterPro" id="IPR020845">
    <property type="entry name" value="AMP-binding_CS"/>
</dbReference>
<evidence type="ECO:0000259" key="1">
    <source>
        <dbReference type="Pfam" id="PF00501"/>
    </source>
</evidence>
<dbReference type="PANTHER" id="PTHR43767">
    <property type="entry name" value="LONG-CHAIN-FATTY-ACID--COA LIGASE"/>
    <property type="match status" value="1"/>
</dbReference>
<dbReference type="InterPro" id="IPR042099">
    <property type="entry name" value="ANL_N_sf"/>
</dbReference>
<dbReference type="RefSeq" id="WP_063276287.1">
    <property type="nucleotide sequence ID" value="NZ_LQMT02000005.1"/>
</dbReference>
<dbReference type="GO" id="GO:0016878">
    <property type="term" value="F:acid-thiol ligase activity"/>
    <property type="evidence" value="ECO:0007669"/>
    <property type="project" value="UniProtKB-ARBA"/>
</dbReference>
<dbReference type="PANTHER" id="PTHR43767:SF1">
    <property type="entry name" value="NONRIBOSOMAL PEPTIDE SYNTHASE PES1 (EUROFUNG)-RELATED"/>
    <property type="match status" value="1"/>
</dbReference>
<dbReference type="Pfam" id="PF13193">
    <property type="entry name" value="AMP-binding_C"/>
    <property type="match status" value="1"/>
</dbReference>
<proteinExistence type="predicted"/>
<dbReference type="PRINTS" id="PR00154">
    <property type="entry name" value="AMPBINDING"/>
</dbReference>